<accession>A0A0L6V108</accession>
<reference evidence="1 2" key="1">
    <citation type="submission" date="2015-08" db="EMBL/GenBank/DDBJ databases">
        <title>Next Generation Sequencing and Analysis of the Genome of Puccinia sorghi L Schw, the Causal Agent of Maize Common Rust.</title>
        <authorList>
            <person name="Rochi L."/>
            <person name="Burguener G."/>
            <person name="Darino M."/>
            <person name="Turjanski A."/>
            <person name="Kreff E."/>
            <person name="Dieguez M.J."/>
            <person name="Sacco F."/>
        </authorList>
    </citation>
    <scope>NUCLEOTIDE SEQUENCE [LARGE SCALE GENOMIC DNA]</scope>
    <source>
        <strain evidence="1 2">RO10H11247</strain>
    </source>
</reference>
<gene>
    <name evidence="1" type="ORF">VP01_3011g1</name>
</gene>
<dbReference type="VEuPathDB" id="FungiDB:VP01_3011g1"/>
<dbReference type="EMBL" id="LAVV01007960">
    <property type="protein sequence ID" value="KNZ54197.1"/>
    <property type="molecule type" value="Genomic_DNA"/>
</dbReference>
<comment type="caution">
    <text evidence="1">The sequence shown here is derived from an EMBL/GenBank/DDBJ whole genome shotgun (WGS) entry which is preliminary data.</text>
</comment>
<dbReference type="Proteomes" id="UP000037035">
    <property type="component" value="Unassembled WGS sequence"/>
</dbReference>
<organism evidence="1 2">
    <name type="scientific">Puccinia sorghi</name>
    <dbReference type="NCBI Taxonomy" id="27349"/>
    <lineage>
        <taxon>Eukaryota</taxon>
        <taxon>Fungi</taxon>
        <taxon>Dikarya</taxon>
        <taxon>Basidiomycota</taxon>
        <taxon>Pucciniomycotina</taxon>
        <taxon>Pucciniomycetes</taxon>
        <taxon>Pucciniales</taxon>
        <taxon>Pucciniaceae</taxon>
        <taxon>Puccinia</taxon>
    </lineage>
</organism>
<sequence>MMQDSLCDRCGTQHCKKKNLLNCLQLTCRKSKEASAVTPTSSQIDSTNFDPKRTCGVWMEAWLEHAACQLLAVDQVFFAVQGHLARDFPTKKGKGRKTTQSHTIDQICQPTDGIAKLEGGKKEKKAFSPGLFPWHLRMQVLSHQFLNLLVTSGMLLAATCVDLLSSFQYEEFRSQFYLKNKSYISFSHLSFLEIIFEFQDTLKDHKENDLHPFLNPSPINPDNPNHRSFKKPKQLSQTIKICSAAWLSTKLTVEFMYFRGKAEKKMKPWFGLEDQKNFLCKPILLFSSSEDEPPPLPLSTKPVFKSAKATVSSFFLCVFLNDIEEAPLPTASILLTDHSTIVSTASQHALHSKTYFFTWLFLKNRAFLSWWRGISAEIRTNVSSPKYPAQDITRGQFPEIGVECHNSCFSWKAAGIINKWLYCIPVLSQLVSSLYPFHILAISTPYLHISYLNISQANIIFFLNHYTSRLDQTTQKSQNTTFKILIVQFIEKPRIFEKFQSEMIKLMGNSFLASLNCTSSKLFSMKFFLGEEYEPIKFDYTVSFYIRNTRLISEITNGMNIINNYSSISSPPFTTQVKKYFAPAAQKPNSVPPLPFLGGRELYTPGNEL</sequence>
<evidence type="ECO:0000313" key="2">
    <source>
        <dbReference type="Proteomes" id="UP000037035"/>
    </source>
</evidence>
<keyword evidence="2" id="KW-1185">Reference proteome</keyword>
<name>A0A0L6V108_9BASI</name>
<dbReference type="AlphaFoldDB" id="A0A0L6V108"/>
<protein>
    <submittedName>
        <fullName evidence="1">Uncharacterized protein</fullName>
    </submittedName>
</protein>
<evidence type="ECO:0000313" key="1">
    <source>
        <dbReference type="EMBL" id="KNZ54197.1"/>
    </source>
</evidence>
<proteinExistence type="predicted"/>